<evidence type="ECO:0000256" key="1">
    <source>
        <dbReference type="SAM" id="MobiDB-lite"/>
    </source>
</evidence>
<proteinExistence type="predicted"/>
<reference evidence="2" key="2">
    <citation type="submission" date="2021-09" db="EMBL/GenBank/DDBJ databases">
        <authorList>
            <person name="Jia N."/>
            <person name="Wang J."/>
            <person name="Shi W."/>
            <person name="Du L."/>
            <person name="Sun Y."/>
            <person name="Zhan W."/>
            <person name="Jiang J."/>
            <person name="Wang Q."/>
            <person name="Zhang B."/>
            <person name="Ji P."/>
            <person name="Sakyi L.B."/>
            <person name="Cui X."/>
            <person name="Yuan T."/>
            <person name="Jiang B."/>
            <person name="Yang W."/>
            <person name="Lam T.T.-Y."/>
            <person name="Chang Q."/>
            <person name="Ding S."/>
            <person name="Wang X."/>
            <person name="Zhu J."/>
            <person name="Ruan X."/>
            <person name="Zhao L."/>
            <person name="Wei J."/>
            <person name="Que T."/>
            <person name="Du C."/>
            <person name="Cheng J."/>
            <person name="Dai P."/>
            <person name="Han X."/>
            <person name="Huang E."/>
            <person name="Gao Y."/>
            <person name="Liu J."/>
            <person name="Shao H."/>
            <person name="Ye R."/>
            <person name="Li L."/>
            <person name="Wei W."/>
            <person name="Wang X."/>
            <person name="Wang C."/>
            <person name="Huo Q."/>
            <person name="Li W."/>
            <person name="Guo W."/>
            <person name="Chen H."/>
            <person name="Chen S."/>
            <person name="Zhou L."/>
            <person name="Zhou L."/>
            <person name="Ni X."/>
            <person name="Tian J."/>
            <person name="Zhou Y."/>
            <person name="Sheng Y."/>
            <person name="Liu T."/>
            <person name="Pan Y."/>
            <person name="Xia L."/>
            <person name="Li J."/>
            <person name="Zhao F."/>
            <person name="Cao W."/>
        </authorList>
    </citation>
    <scope>NUCLEOTIDE SEQUENCE</scope>
    <source>
        <strain evidence="2">Rmic-2018</strain>
        <tissue evidence="2">Larvae</tissue>
    </source>
</reference>
<sequence length="310" mass="34401">MAYLNITQLKIADQSCAALYALASDNSVRGIVFNAHSFESDDQIFNKLHARNPTIDIVSAQRLGKTRHFVLTIAGHNLPKHVRYISFMLLIFPFGEWVEACFNGRKTGDKTDVCPKPKQDNCRRCRESHPQPNNSKGLTCPAQCVVCKAGHQTGSRHCKYRLLKRKIPGNDKSTDKEPQHLSDSEIEGTTTDNKNFQEYLPPLGGRSTSTTGPDNGARSRSPSRTQDHDNKLPAVLHAKSFAWQTDTQRQPQTQPFENQQEPRLSFGAEDTVGIAVVSITSDEVLDARPWFTREGTEALGLSVETEGPGA</sequence>
<protein>
    <submittedName>
        <fullName evidence="2">Uncharacterized protein</fullName>
    </submittedName>
</protein>
<dbReference type="Proteomes" id="UP000821866">
    <property type="component" value="Chromosome 9"/>
</dbReference>
<accession>A0A9J6D3V5</accession>
<feature type="compositionally biased region" description="Low complexity" evidence="1">
    <location>
        <begin position="245"/>
        <end position="255"/>
    </location>
</feature>
<feature type="region of interest" description="Disordered" evidence="1">
    <location>
        <begin position="112"/>
        <end position="137"/>
    </location>
</feature>
<dbReference type="EMBL" id="JABSTU010000011">
    <property type="protein sequence ID" value="KAH8008706.1"/>
    <property type="molecule type" value="Genomic_DNA"/>
</dbReference>
<comment type="caution">
    <text evidence="2">The sequence shown here is derived from an EMBL/GenBank/DDBJ whole genome shotgun (WGS) entry which is preliminary data.</text>
</comment>
<feature type="compositionally biased region" description="Basic and acidic residues" evidence="1">
    <location>
        <begin position="112"/>
        <end position="129"/>
    </location>
</feature>
<feature type="compositionally biased region" description="Basic and acidic residues" evidence="1">
    <location>
        <begin position="168"/>
        <end position="183"/>
    </location>
</feature>
<evidence type="ECO:0000313" key="2">
    <source>
        <dbReference type="EMBL" id="KAH8008706.1"/>
    </source>
</evidence>
<feature type="region of interest" description="Disordered" evidence="1">
    <location>
        <begin position="245"/>
        <end position="265"/>
    </location>
</feature>
<feature type="region of interest" description="Disordered" evidence="1">
    <location>
        <begin position="168"/>
        <end position="229"/>
    </location>
</feature>
<dbReference type="AlphaFoldDB" id="A0A9J6D3V5"/>
<feature type="compositionally biased region" description="Polar residues" evidence="1">
    <location>
        <begin position="206"/>
        <end position="224"/>
    </location>
</feature>
<keyword evidence="3" id="KW-1185">Reference proteome</keyword>
<gene>
    <name evidence="2" type="ORF">HPB51_003353</name>
</gene>
<reference evidence="2" key="1">
    <citation type="journal article" date="2020" name="Cell">
        <title>Large-Scale Comparative Analyses of Tick Genomes Elucidate Their Genetic Diversity and Vector Capacities.</title>
        <authorList>
            <consortium name="Tick Genome and Microbiome Consortium (TIGMIC)"/>
            <person name="Jia N."/>
            <person name="Wang J."/>
            <person name="Shi W."/>
            <person name="Du L."/>
            <person name="Sun Y."/>
            <person name="Zhan W."/>
            <person name="Jiang J.F."/>
            <person name="Wang Q."/>
            <person name="Zhang B."/>
            <person name="Ji P."/>
            <person name="Bell-Sakyi L."/>
            <person name="Cui X.M."/>
            <person name="Yuan T.T."/>
            <person name="Jiang B.G."/>
            <person name="Yang W.F."/>
            <person name="Lam T.T."/>
            <person name="Chang Q.C."/>
            <person name="Ding S.J."/>
            <person name="Wang X.J."/>
            <person name="Zhu J.G."/>
            <person name="Ruan X.D."/>
            <person name="Zhao L."/>
            <person name="Wei J.T."/>
            <person name="Ye R.Z."/>
            <person name="Que T.C."/>
            <person name="Du C.H."/>
            <person name="Zhou Y.H."/>
            <person name="Cheng J.X."/>
            <person name="Dai P.F."/>
            <person name="Guo W.B."/>
            <person name="Han X.H."/>
            <person name="Huang E.J."/>
            <person name="Li L.F."/>
            <person name="Wei W."/>
            <person name="Gao Y.C."/>
            <person name="Liu J.Z."/>
            <person name="Shao H.Z."/>
            <person name="Wang X."/>
            <person name="Wang C.C."/>
            <person name="Yang T.C."/>
            <person name="Huo Q.B."/>
            <person name="Li W."/>
            <person name="Chen H.Y."/>
            <person name="Chen S.E."/>
            <person name="Zhou L.G."/>
            <person name="Ni X.B."/>
            <person name="Tian J.H."/>
            <person name="Sheng Y."/>
            <person name="Liu T."/>
            <person name="Pan Y.S."/>
            <person name="Xia L.Y."/>
            <person name="Li J."/>
            <person name="Zhao F."/>
            <person name="Cao W.C."/>
        </authorList>
    </citation>
    <scope>NUCLEOTIDE SEQUENCE</scope>
    <source>
        <strain evidence="2">Rmic-2018</strain>
    </source>
</reference>
<organism evidence="2 3">
    <name type="scientific">Rhipicephalus microplus</name>
    <name type="common">Cattle tick</name>
    <name type="synonym">Boophilus microplus</name>
    <dbReference type="NCBI Taxonomy" id="6941"/>
    <lineage>
        <taxon>Eukaryota</taxon>
        <taxon>Metazoa</taxon>
        <taxon>Ecdysozoa</taxon>
        <taxon>Arthropoda</taxon>
        <taxon>Chelicerata</taxon>
        <taxon>Arachnida</taxon>
        <taxon>Acari</taxon>
        <taxon>Parasitiformes</taxon>
        <taxon>Ixodida</taxon>
        <taxon>Ixodoidea</taxon>
        <taxon>Ixodidae</taxon>
        <taxon>Rhipicephalinae</taxon>
        <taxon>Rhipicephalus</taxon>
        <taxon>Boophilus</taxon>
    </lineage>
</organism>
<feature type="compositionally biased region" description="Polar residues" evidence="1">
    <location>
        <begin position="187"/>
        <end position="196"/>
    </location>
</feature>
<evidence type="ECO:0000313" key="3">
    <source>
        <dbReference type="Proteomes" id="UP000821866"/>
    </source>
</evidence>
<name>A0A9J6D3V5_RHIMP</name>